<proteinExistence type="predicted"/>
<evidence type="ECO:0000313" key="1">
    <source>
        <dbReference type="EMBL" id="CAK7328107.1"/>
    </source>
</evidence>
<dbReference type="EMBL" id="CAWUPB010000893">
    <property type="protein sequence ID" value="CAK7328107.1"/>
    <property type="molecule type" value="Genomic_DNA"/>
</dbReference>
<evidence type="ECO:0000313" key="2">
    <source>
        <dbReference type="Proteomes" id="UP001314170"/>
    </source>
</evidence>
<protein>
    <submittedName>
        <fullName evidence="1">Uncharacterized protein</fullName>
    </submittedName>
</protein>
<reference evidence="1 2" key="1">
    <citation type="submission" date="2024-01" db="EMBL/GenBank/DDBJ databases">
        <authorList>
            <person name="Waweru B."/>
        </authorList>
    </citation>
    <scope>NUCLEOTIDE SEQUENCE [LARGE SCALE GENOMIC DNA]</scope>
</reference>
<dbReference type="AlphaFoldDB" id="A0AAV1R283"/>
<comment type="caution">
    <text evidence="1">The sequence shown here is derived from an EMBL/GenBank/DDBJ whole genome shotgun (WGS) entry which is preliminary data.</text>
</comment>
<keyword evidence="2" id="KW-1185">Reference proteome</keyword>
<organism evidence="1 2">
    <name type="scientific">Dovyalis caffra</name>
    <dbReference type="NCBI Taxonomy" id="77055"/>
    <lineage>
        <taxon>Eukaryota</taxon>
        <taxon>Viridiplantae</taxon>
        <taxon>Streptophyta</taxon>
        <taxon>Embryophyta</taxon>
        <taxon>Tracheophyta</taxon>
        <taxon>Spermatophyta</taxon>
        <taxon>Magnoliopsida</taxon>
        <taxon>eudicotyledons</taxon>
        <taxon>Gunneridae</taxon>
        <taxon>Pentapetalae</taxon>
        <taxon>rosids</taxon>
        <taxon>fabids</taxon>
        <taxon>Malpighiales</taxon>
        <taxon>Salicaceae</taxon>
        <taxon>Flacourtieae</taxon>
        <taxon>Dovyalis</taxon>
    </lineage>
</organism>
<gene>
    <name evidence="1" type="ORF">DCAF_LOCUS5827</name>
</gene>
<sequence length="116" mass="12827">MTSASAASPLIDLDVDDKRLMTGNPIINACQEDESQETYPFHFSILKGSSGVSIKRVVRIQDQTESGQQIRIAILMIMQVCIAKKDLSGQQTPASLVEQLVHYHQDAHDDTSITKE</sequence>
<accession>A0AAV1R283</accession>
<dbReference type="Proteomes" id="UP001314170">
    <property type="component" value="Unassembled WGS sequence"/>
</dbReference>
<name>A0AAV1R283_9ROSI</name>